<proteinExistence type="predicted"/>
<gene>
    <name evidence="1" type="ORF">UFOVP1254_12</name>
</gene>
<protein>
    <submittedName>
        <fullName evidence="1">Uncharacterized protein</fullName>
    </submittedName>
</protein>
<sequence length="84" mass="9183">MNTYRTTFVSACPINGDRIEYQLAIEALTTIPVEAIALETDTITTGKPMLHEDIADTLYAKLGGKQVIEAQHRQVHISTLRGGA</sequence>
<dbReference type="EMBL" id="LR797210">
    <property type="protein sequence ID" value="CAB4194320.1"/>
    <property type="molecule type" value="Genomic_DNA"/>
</dbReference>
<evidence type="ECO:0000313" key="1">
    <source>
        <dbReference type="EMBL" id="CAB4194320.1"/>
    </source>
</evidence>
<organism evidence="1">
    <name type="scientific">uncultured Caudovirales phage</name>
    <dbReference type="NCBI Taxonomy" id="2100421"/>
    <lineage>
        <taxon>Viruses</taxon>
        <taxon>Duplodnaviria</taxon>
        <taxon>Heunggongvirae</taxon>
        <taxon>Uroviricota</taxon>
        <taxon>Caudoviricetes</taxon>
        <taxon>Peduoviridae</taxon>
        <taxon>Maltschvirus</taxon>
        <taxon>Maltschvirus maltsch</taxon>
    </lineage>
</organism>
<name>A0A6J5R9R7_9CAUD</name>
<reference evidence="1" key="1">
    <citation type="submission" date="2020-05" db="EMBL/GenBank/DDBJ databases">
        <authorList>
            <person name="Chiriac C."/>
            <person name="Salcher M."/>
            <person name="Ghai R."/>
            <person name="Kavagutti S V."/>
        </authorList>
    </citation>
    <scope>NUCLEOTIDE SEQUENCE</scope>
</reference>
<accession>A0A6J5R9R7</accession>